<dbReference type="Pfam" id="PF08309">
    <property type="entry name" value="LVIVD"/>
    <property type="match status" value="3"/>
</dbReference>
<dbReference type="PANTHER" id="PTHR35038">
    <property type="entry name" value="DISSIMILATORY SULFITE REDUCTASE SIRA"/>
    <property type="match status" value="1"/>
</dbReference>
<dbReference type="InterPro" id="IPR036280">
    <property type="entry name" value="Multihaem_cyt_sf"/>
</dbReference>
<sequence>MQIFSIISQNRKAIFAGLSALLLTATPASLLLAAGKEKPQKIDYSFTPPAPQNQTWDAAETKSAGCVSCHTKSDQKTMHATPAVVLGCTDCHGGDASVLGDNKWGKLSPQYMDALTKAHVLPKYPESWHWPSSANPKRSYTLLGKEAPEFVRFVNPSDYRVARESCGACHMEIIEASERSLMATGAMLWGGAAYNNGIVPFKNYVFGEAYTRTGEAATIKSPGSPHGTVTEAQKKRGALPILYPLPTWHTIPPADIFRVFERGGRNINTQFPEIGLPNIGGIIQRLEEPGRPDLKQSNRGPGTGLRVAIPALNIHKTRLNDPFMWFMGTNDQPGDYRQSGCAGCHVVYANDREPRHSLIWAKYGRDGQTQTVDPTIRNLKEGEKRVGKFGTYDAAHGAKDGHGEDHDSGSDSRHDDSGPNDSKTFAKREKGHPIQHAFTRAIPTAQCMNCHMHQPNIFLNSYLGYTMWDYESDAPYMWPGPDNKTPKPEGMSEEEYQKKYKQQKYPDAEEVRKVLDRNPEGAAPKGLWSDIEFVRNVYDLNKDLKDTQFADYHGHGWNFRAILKRDREGNLLDKDGAIVDNDDPEKFRKEDEEKFVEPGINPGKSVHMMSIHAEVGMQCADCHFSQDSHGNGLIYGEVANAVEINCKDCHGTADAYPTLMTSNLAAPPKGNKLSLLRNADGQRRFEWFQDPGGNRVLIQRSIVDPELSWRVSLVKDSVSRNHPDFNLKAARAKLMSKSGSETGKYSFGSGVAKDDRAHKDDNMVCFTCHLSWTTSCGGCHLPIEANWQTESHKYEGGTTRNYATYNPQVARDQMFQLGKHQTTKGNIIAPVRSTSALVLSSTNINRERIYVQQAPISAIGFSSQAFAPHFPHTVRKTETKQCSDCHVSQDNDNNAIMAQTLLQGTNFVNFVGLHAWVGLEKGFEAVRVTEWDEPQAVLGSYLHKYSYPDYWRMHVERNDRELVNWVRGDTLDKNLSGETKALEEFKNIVQGTKDSVRCLQLRGEYMFVAEGRGGFRAYDVAAIGNKGFSERIVKAPFSSLGQDTHVKSKNATCMALSTNQPVAPERNTKELREINEEQPFHPIYNYAVVTDSEEGLILVNINTLADGEFRNNFFKRAVTWNEGGVLNGAQHITLAGHYAYITATNGLVVVDLNDPLKPRHVVTMPMTDARASALQFRYLWVTDAEGVKLFNVTNMEKPVPVESGTIPLANARRLYLARTYAYIAAKEEGLVIANITRPEAPVIYRKETFGGTMNDAEDVIVGSTNATLFAYVADGRNGLKVIQLSSPDSQKNYYGFSPAPMPELIAYAPTPKPALALSKGLDRDRAVDETGGQMAVFGRLGSRPFTRSEMERFYLNSRGEPYFVNDEASLSDWIGPVPPKLARRP</sequence>
<dbReference type="InterPro" id="IPR013211">
    <property type="entry name" value="LVIVD"/>
</dbReference>
<dbReference type="PANTHER" id="PTHR35038:SF8">
    <property type="entry name" value="C-TYPE POLYHEME CYTOCHROME OMCC"/>
    <property type="match status" value="1"/>
</dbReference>
<proteinExistence type="predicted"/>
<evidence type="ECO:0000256" key="1">
    <source>
        <dbReference type="ARBA" id="ARBA00022729"/>
    </source>
</evidence>
<organism evidence="3">
    <name type="scientific">hydrothermal vent metagenome</name>
    <dbReference type="NCBI Taxonomy" id="652676"/>
    <lineage>
        <taxon>unclassified sequences</taxon>
        <taxon>metagenomes</taxon>
        <taxon>ecological metagenomes</taxon>
    </lineage>
</organism>
<dbReference type="InterPro" id="IPR051829">
    <property type="entry name" value="Multiheme_Cytochr_ET"/>
</dbReference>
<feature type="compositionally biased region" description="Basic and acidic residues" evidence="2">
    <location>
        <begin position="396"/>
        <end position="417"/>
    </location>
</feature>
<name>A0A3B0S850_9ZZZZ</name>
<dbReference type="SUPFAM" id="SSF48695">
    <property type="entry name" value="Multiheme cytochromes"/>
    <property type="match status" value="2"/>
</dbReference>
<evidence type="ECO:0000256" key="2">
    <source>
        <dbReference type="SAM" id="MobiDB-lite"/>
    </source>
</evidence>
<dbReference type="EMBL" id="UOEF01000234">
    <property type="protein sequence ID" value="VAV96598.1"/>
    <property type="molecule type" value="Genomic_DNA"/>
</dbReference>
<feature type="region of interest" description="Disordered" evidence="2">
    <location>
        <begin position="391"/>
        <end position="434"/>
    </location>
</feature>
<protein>
    <submittedName>
        <fullName evidence="3">Uncharacterized protein</fullName>
    </submittedName>
</protein>
<reference evidence="3" key="1">
    <citation type="submission" date="2018-06" db="EMBL/GenBank/DDBJ databases">
        <authorList>
            <person name="Zhirakovskaya E."/>
        </authorList>
    </citation>
    <scope>NUCLEOTIDE SEQUENCE</scope>
</reference>
<dbReference type="GO" id="GO:0016491">
    <property type="term" value="F:oxidoreductase activity"/>
    <property type="evidence" value="ECO:0007669"/>
    <property type="project" value="TreeGrafter"/>
</dbReference>
<gene>
    <name evidence="3" type="ORF">MNBD_ALPHA04-173</name>
</gene>
<accession>A0A3B0S850</accession>
<keyword evidence="1" id="KW-0732">Signal</keyword>
<evidence type="ECO:0000313" key="3">
    <source>
        <dbReference type="EMBL" id="VAV96598.1"/>
    </source>
</evidence>